<dbReference type="Proteomes" id="UP000008864">
    <property type="component" value="Unassembled WGS sequence"/>
</dbReference>
<sequence length="106" mass="11719">MLLVTCKLRFPRNSDGPLASRTISSAADMSSNRAREPSGLRRGKETGNDSSSREGRPLSRSSAESMPAFKATDLESSSILFLLRLLQYIVVLYSYSVQRRHGKAEP</sequence>
<proteinExistence type="predicted"/>
<keyword evidence="3" id="KW-1185">Reference proteome</keyword>
<dbReference type="AlphaFoldDB" id="A0A080WJN8"/>
<organism evidence="2 3">
    <name type="scientific">Trichophyton rubrum (strain ATCC MYA-4607 / CBS 118892)</name>
    <name type="common">Athlete's foot fungus</name>
    <dbReference type="NCBI Taxonomy" id="559305"/>
    <lineage>
        <taxon>Eukaryota</taxon>
        <taxon>Fungi</taxon>
        <taxon>Dikarya</taxon>
        <taxon>Ascomycota</taxon>
        <taxon>Pezizomycotina</taxon>
        <taxon>Eurotiomycetes</taxon>
        <taxon>Eurotiomycetidae</taxon>
        <taxon>Onygenales</taxon>
        <taxon>Arthrodermataceae</taxon>
        <taxon>Trichophyton</taxon>
    </lineage>
</organism>
<feature type="compositionally biased region" description="Polar residues" evidence="1">
    <location>
        <begin position="21"/>
        <end position="32"/>
    </location>
</feature>
<name>A0A080WJN8_TRIRC</name>
<accession>A0A080WJN8</accession>
<dbReference type="GeneID" id="71777226"/>
<dbReference type="InParanoid" id="A0A080WJN8"/>
<feature type="region of interest" description="Disordered" evidence="1">
    <location>
        <begin position="13"/>
        <end position="67"/>
    </location>
</feature>
<dbReference type="RefSeq" id="XP_047605708.1">
    <property type="nucleotide sequence ID" value="XM_047750920.1"/>
</dbReference>
<evidence type="ECO:0000313" key="2">
    <source>
        <dbReference type="EMBL" id="KFL60927.1"/>
    </source>
</evidence>
<dbReference type="VEuPathDB" id="FungiDB:TERG_11875"/>
<reference evidence="3" key="1">
    <citation type="journal article" date="2012" name="MBio">
        <title>Comparative genome analysis of Trichophyton rubrum and related dermatophytes reveals candidate genes involved in infection.</title>
        <authorList>
            <person name="Martinez D.A."/>
            <person name="Oliver B.G."/>
            <person name="Graeser Y."/>
            <person name="Goldberg J.M."/>
            <person name="Li W."/>
            <person name="Martinez-Rossi N.M."/>
            <person name="Monod M."/>
            <person name="Shelest E."/>
            <person name="Barton R.C."/>
            <person name="Birch E."/>
            <person name="Brakhage A.A."/>
            <person name="Chen Z."/>
            <person name="Gurr S.J."/>
            <person name="Heiman D."/>
            <person name="Heitman J."/>
            <person name="Kosti I."/>
            <person name="Rossi A."/>
            <person name="Saif S."/>
            <person name="Samalova M."/>
            <person name="Saunders C.W."/>
            <person name="Shea T."/>
            <person name="Summerbell R.C."/>
            <person name="Xu J."/>
            <person name="Young S."/>
            <person name="Zeng Q."/>
            <person name="Birren B.W."/>
            <person name="Cuomo C.A."/>
            <person name="White T.C."/>
        </authorList>
    </citation>
    <scope>NUCLEOTIDE SEQUENCE [LARGE SCALE GENOMIC DNA]</scope>
    <source>
        <strain evidence="3">ATCC MYA-4607 / CBS 118892</strain>
    </source>
</reference>
<evidence type="ECO:0000313" key="3">
    <source>
        <dbReference type="Proteomes" id="UP000008864"/>
    </source>
</evidence>
<evidence type="ECO:0000256" key="1">
    <source>
        <dbReference type="SAM" id="MobiDB-lite"/>
    </source>
</evidence>
<feature type="compositionally biased region" description="Basic and acidic residues" evidence="1">
    <location>
        <begin position="33"/>
        <end position="57"/>
    </location>
</feature>
<protein>
    <submittedName>
        <fullName evidence="2">Uncharacterized protein</fullName>
    </submittedName>
</protein>
<dbReference type="EMBL" id="GG700649">
    <property type="protein sequence ID" value="KFL60927.1"/>
    <property type="molecule type" value="Genomic_DNA"/>
</dbReference>
<gene>
    <name evidence="2" type="ORF">TERG_11875</name>
</gene>
<dbReference type="HOGENOM" id="CLU_2225073_0_0_1"/>